<proteinExistence type="predicted"/>
<evidence type="ECO:0000256" key="1">
    <source>
        <dbReference type="SAM" id="MobiDB-lite"/>
    </source>
</evidence>
<dbReference type="RefSeq" id="WP_154426157.1">
    <property type="nucleotide sequence ID" value="NZ_VUNN01000019.1"/>
</dbReference>
<dbReference type="Proteomes" id="UP000460549">
    <property type="component" value="Unassembled WGS sequence"/>
</dbReference>
<dbReference type="AlphaFoldDB" id="A0A7X2PDR6"/>
<name>A0A7X2PDR6_9SPIO</name>
<feature type="compositionally biased region" description="Basic and acidic residues" evidence="1">
    <location>
        <begin position="340"/>
        <end position="351"/>
    </location>
</feature>
<sequence>MVKYYKGTDFSLVAKTPAIAVTDEIKVQAGASFYNNETASVSIGTKSSEWKTVFDKFKTNRGSEIGGSVAVSYANDSMSAKVAADLVYAIKAYKVEGTTNANGIVENKDAEKFGMDLAANYTMDPVSVDAYYKYDSTKKDAVDANYLSLQVKTDLNAFDVPVVLTVYGTDLFRFKYTGIDPTKYSSAIFGLKADLTPMEGITINTEASITPFMVPSGAPSEAKFIGWSAKAGAIYDANLFTVEGGLKISNAGFNAKYEKDATFKQLVNKVVLAANAKVTSTTLVPGATLALEYSADDLLNSLSATCKTSNELTTYGSLTYSHGQAHGNLAMVTTVSESVKKGQKESAEKGQKKSNKKGKHTNHTKVLSLIIIDKDL</sequence>
<protein>
    <submittedName>
        <fullName evidence="2">Uncharacterized protein</fullName>
    </submittedName>
</protein>
<organism evidence="2 3">
    <name type="scientific">Bullifex porci</name>
    <dbReference type="NCBI Taxonomy" id="2606638"/>
    <lineage>
        <taxon>Bacteria</taxon>
        <taxon>Pseudomonadati</taxon>
        <taxon>Spirochaetota</taxon>
        <taxon>Spirochaetia</taxon>
        <taxon>Spirochaetales</taxon>
        <taxon>Spirochaetaceae</taxon>
        <taxon>Bullifex</taxon>
    </lineage>
</organism>
<dbReference type="EMBL" id="VUNN01000019">
    <property type="protein sequence ID" value="MSU06902.1"/>
    <property type="molecule type" value="Genomic_DNA"/>
</dbReference>
<reference evidence="2 3" key="1">
    <citation type="submission" date="2019-08" db="EMBL/GenBank/DDBJ databases">
        <title>In-depth cultivation of the pig gut microbiome towards novel bacterial diversity and tailored functional studies.</title>
        <authorList>
            <person name="Wylensek D."/>
            <person name="Hitch T.C.A."/>
            <person name="Clavel T."/>
        </authorList>
    </citation>
    <scope>NUCLEOTIDE SEQUENCE [LARGE SCALE GENOMIC DNA]</scope>
    <source>
        <strain evidence="2 3">NM-380-WT-3C1</strain>
    </source>
</reference>
<feature type="region of interest" description="Disordered" evidence="1">
    <location>
        <begin position="340"/>
        <end position="360"/>
    </location>
</feature>
<gene>
    <name evidence="2" type="ORF">FYJ80_08975</name>
</gene>
<evidence type="ECO:0000313" key="3">
    <source>
        <dbReference type="Proteomes" id="UP000460549"/>
    </source>
</evidence>
<feature type="non-terminal residue" evidence="2">
    <location>
        <position position="376"/>
    </location>
</feature>
<evidence type="ECO:0000313" key="2">
    <source>
        <dbReference type="EMBL" id="MSU06902.1"/>
    </source>
</evidence>
<comment type="caution">
    <text evidence="2">The sequence shown here is derived from an EMBL/GenBank/DDBJ whole genome shotgun (WGS) entry which is preliminary data.</text>
</comment>
<keyword evidence="3" id="KW-1185">Reference proteome</keyword>
<accession>A0A7X2PDR6</accession>